<reference evidence="1" key="1">
    <citation type="submission" date="2022-04" db="EMBL/GenBank/DDBJ databases">
        <title>Paenibacillus mangrovi sp. nov., a novel endophytic bacterium isolated from bark of Kandelia candel.</title>
        <authorList>
            <person name="Tuo L."/>
        </authorList>
    </citation>
    <scope>NUCLEOTIDE SEQUENCE</scope>
    <source>
        <strain evidence="1">KQZ6P-2</strain>
    </source>
</reference>
<dbReference type="RefSeq" id="WP_244731194.1">
    <property type="nucleotide sequence ID" value="NZ_JALIRP010000021.1"/>
</dbReference>
<dbReference type="EMBL" id="JALIRP010000021">
    <property type="protein sequence ID" value="MCJ8015244.1"/>
    <property type="molecule type" value="Genomic_DNA"/>
</dbReference>
<evidence type="ECO:0000313" key="2">
    <source>
        <dbReference type="Proteomes" id="UP001139347"/>
    </source>
</evidence>
<organism evidence="1 2">
    <name type="scientific">Paenibacillus mangrovi</name>
    <dbReference type="NCBI Taxonomy" id="2931978"/>
    <lineage>
        <taxon>Bacteria</taxon>
        <taxon>Bacillati</taxon>
        <taxon>Bacillota</taxon>
        <taxon>Bacilli</taxon>
        <taxon>Bacillales</taxon>
        <taxon>Paenibacillaceae</taxon>
        <taxon>Paenibacillus</taxon>
    </lineage>
</organism>
<sequence>MQAAVEKLQAEISGSNNNQYSQMNTVALQMIENSLGRLIQKGCPIMRLKLVVCPYAEISKYKSIRTKYGNLRVEPDLFVRKGLSYIIEEPGRRNRGFAWVSGYNLWKEKMS</sequence>
<protein>
    <submittedName>
        <fullName evidence="1">Uncharacterized protein</fullName>
    </submittedName>
</protein>
<keyword evidence="2" id="KW-1185">Reference proteome</keyword>
<gene>
    <name evidence="1" type="ORF">MUG84_26605</name>
</gene>
<dbReference type="AlphaFoldDB" id="A0A9X1WZT8"/>
<evidence type="ECO:0000313" key="1">
    <source>
        <dbReference type="EMBL" id="MCJ8015244.1"/>
    </source>
</evidence>
<comment type="caution">
    <text evidence="1">The sequence shown here is derived from an EMBL/GenBank/DDBJ whole genome shotgun (WGS) entry which is preliminary data.</text>
</comment>
<name>A0A9X1WZT8_9BACL</name>
<accession>A0A9X1WZT8</accession>
<dbReference type="Proteomes" id="UP001139347">
    <property type="component" value="Unassembled WGS sequence"/>
</dbReference>
<proteinExistence type="predicted"/>